<gene>
    <name evidence="2" type="ORF">LCGC14_0364990</name>
</gene>
<accession>A0A0F9TPX2</accession>
<proteinExistence type="predicted"/>
<comment type="caution">
    <text evidence="2">The sequence shown here is derived from an EMBL/GenBank/DDBJ whole genome shotgun (WGS) entry which is preliminary data.</text>
</comment>
<keyword evidence="1" id="KW-0812">Transmembrane</keyword>
<organism evidence="2">
    <name type="scientific">marine sediment metagenome</name>
    <dbReference type="NCBI Taxonomy" id="412755"/>
    <lineage>
        <taxon>unclassified sequences</taxon>
        <taxon>metagenomes</taxon>
        <taxon>ecological metagenomes</taxon>
    </lineage>
</organism>
<name>A0A0F9TPX2_9ZZZZ</name>
<keyword evidence="1" id="KW-0472">Membrane</keyword>
<reference evidence="2" key="1">
    <citation type="journal article" date="2015" name="Nature">
        <title>Complex archaea that bridge the gap between prokaryotes and eukaryotes.</title>
        <authorList>
            <person name="Spang A."/>
            <person name="Saw J.H."/>
            <person name="Jorgensen S.L."/>
            <person name="Zaremba-Niedzwiedzka K."/>
            <person name="Martijn J."/>
            <person name="Lind A.E."/>
            <person name="van Eijk R."/>
            <person name="Schleper C."/>
            <person name="Guy L."/>
            <person name="Ettema T.J."/>
        </authorList>
    </citation>
    <scope>NUCLEOTIDE SEQUENCE</scope>
</reference>
<keyword evidence="1" id="KW-1133">Transmembrane helix</keyword>
<dbReference type="AlphaFoldDB" id="A0A0F9TPX2"/>
<dbReference type="EMBL" id="LAZR01000286">
    <property type="protein sequence ID" value="KKN77007.1"/>
    <property type="molecule type" value="Genomic_DNA"/>
</dbReference>
<feature type="transmembrane region" description="Helical" evidence="1">
    <location>
        <begin position="12"/>
        <end position="39"/>
    </location>
</feature>
<evidence type="ECO:0000313" key="2">
    <source>
        <dbReference type="EMBL" id="KKN77007.1"/>
    </source>
</evidence>
<protein>
    <submittedName>
        <fullName evidence="2">Uncharacterized protein</fullName>
    </submittedName>
</protein>
<sequence length="41" mass="4585">MIEIFKKIPLVVAYVIAGTVLGVIIIWFGFLIISTFMMAKP</sequence>
<evidence type="ECO:0000256" key="1">
    <source>
        <dbReference type="SAM" id="Phobius"/>
    </source>
</evidence>